<evidence type="ECO:0000313" key="7">
    <source>
        <dbReference type="Proteomes" id="UP000268162"/>
    </source>
</evidence>
<dbReference type="GO" id="GO:0030246">
    <property type="term" value="F:carbohydrate binding"/>
    <property type="evidence" value="ECO:0007669"/>
    <property type="project" value="UniProtKB-KW"/>
</dbReference>
<organism evidence="6 7">
    <name type="scientific">Dimargaris cristalligena</name>
    <dbReference type="NCBI Taxonomy" id="215637"/>
    <lineage>
        <taxon>Eukaryota</taxon>
        <taxon>Fungi</taxon>
        <taxon>Fungi incertae sedis</taxon>
        <taxon>Zoopagomycota</taxon>
        <taxon>Kickxellomycotina</taxon>
        <taxon>Dimargaritomycetes</taxon>
        <taxon>Dimargaritales</taxon>
        <taxon>Dimargaritaceae</taxon>
        <taxon>Dimargaris</taxon>
    </lineage>
</organism>
<reference evidence="7" key="1">
    <citation type="journal article" date="2018" name="Nat. Microbiol.">
        <title>Leveraging single-cell genomics to expand the fungal tree of life.</title>
        <authorList>
            <person name="Ahrendt S.R."/>
            <person name="Quandt C.A."/>
            <person name="Ciobanu D."/>
            <person name="Clum A."/>
            <person name="Salamov A."/>
            <person name="Andreopoulos B."/>
            <person name="Cheng J.F."/>
            <person name="Woyke T."/>
            <person name="Pelin A."/>
            <person name="Henrissat B."/>
            <person name="Reynolds N.K."/>
            <person name="Benny G.L."/>
            <person name="Smith M.E."/>
            <person name="James T.Y."/>
            <person name="Grigoriev I.V."/>
        </authorList>
    </citation>
    <scope>NUCLEOTIDE SEQUENCE [LARGE SCALE GENOMIC DNA]</scope>
    <source>
        <strain evidence="7">RSA 468</strain>
    </source>
</reference>
<feature type="region of interest" description="Disordered" evidence="4">
    <location>
        <begin position="152"/>
        <end position="172"/>
    </location>
</feature>
<keyword evidence="6" id="KW-0430">Lectin</keyword>
<dbReference type="EMBL" id="ML002661">
    <property type="protein sequence ID" value="RKP36393.1"/>
    <property type="molecule type" value="Genomic_DNA"/>
</dbReference>
<evidence type="ECO:0000256" key="3">
    <source>
        <dbReference type="ARBA" id="ARBA00038149"/>
    </source>
</evidence>
<evidence type="ECO:0000256" key="4">
    <source>
        <dbReference type="SAM" id="MobiDB-lite"/>
    </source>
</evidence>
<dbReference type="SMART" id="SM00449">
    <property type="entry name" value="SPRY"/>
    <property type="match status" value="1"/>
</dbReference>
<dbReference type="Pfam" id="PF00622">
    <property type="entry name" value="SPRY"/>
    <property type="match status" value="1"/>
</dbReference>
<name>A0A4P9ZSE3_9FUNG</name>
<dbReference type="Proteomes" id="UP000268162">
    <property type="component" value="Unassembled WGS sequence"/>
</dbReference>
<dbReference type="PANTHER" id="PTHR10598:SF0">
    <property type="entry name" value="SET1_ASH2 HISTONE METHYLTRANSFERASE COMPLEX SUBUNIT ASH2"/>
    <property type="match status" value="1"/>
</dbReference>
<gene>
    <name evidence="6" type="ORF">BJ085DRAFT_33610</name>
</gene>
<evidence type="ECO:0000313" key="6">
    <source>
        <dbReference type="EMBL" id="RKP36393.1"/>
    </source>
</evidence>
<sequence length="255" mass="28728">MWPDVENPPGPCIMTTELTHRAPQIQIGDDNLTVTNDKGYRMAKASHGVVEGAWYYEGTLVNSQGAVRMGWSQISGDLQGPCGLDHYSYSFRSDPPTRFHRSIGHSYGSKFQVGDTLGVLIYLPPPTDEQFEDLLNRRFILGRDRRYVSFNYTSTRDPHDPMDSDPASPEEVLPEVPDSAIAYYLNGRPLGTAFTNLYLGKYYPTVSCYMGAQIRLNFGPDFKYPPPAHWRGVPVESLQMCPPENYLQESQPAEH</sequence>
<dbReference type="PROSITE" id="PS50188">
    <property type="entry name" value="B302_SPRY"/>
    <property type="match status" value="1"/>
</dbReference>
<keyword evidence="7" id="KW-1185">Reference proteome</keyword>
<keyword evidence="2" id="KW-0539">Nucleus</keyword>
<dbReference type="GO" id="GO:0048188">
    <property type="term" value="C:Set1C/COMPASS complex"/>
    <property type="evidence" value="ECO:0007669"/>
    <property type="project" value="InterPro"/>
</dbReference>
<dbReference type="Gene3D" id="2.60.120.920">
    <property type="match status" value="1"/>
</dbReference>
<evidence type="ECO:0000256" key="2">
    <source>
        <dbReference type="ARBA" id="ARBA00023242"/>
    </source>
</evidence>
<dbReference type="SUPFAM" id="SSF49899">
    <property type="entry name" value="Concanavalin A-like lectins/glucanases"/>
    <property type="match status" value="1"/>
</dbReference>
<dbReference type="PANTHER" id="PTHR10598">
    <property type="entry name" value="SET1/ASH2 HISTONE METHYLTRANSFERASE COMPLEX SUBUNIT ASH2"/>
    <property type="match status" value="1"/>
</dbReference>
<dbReference type="InterPro" id="IPR013320">
    <property type="entry name" value="ConA-like_dom_sf"/>
</dbReference>
<feature type="domain" description="B30.2/SPRY" evidence="5">
    <location>
        <begin position="1"/>
        <end position="181"/>
    </location>
</feature>
<dbReference type="STRING" id="215637.A0A4P9ZSE3"/>
<comment type="subcellular location">
    <subcellularLocation>
        <location evidence="1">Nucleus</location>
    </subcellularLocation>
</comment>
<comment type="similarity">
    <text evidence="3">Belongs to the cclA family.</text>
</comment>
<protein>
    <submittedName>
        <fullName evidence="6">Concanavalin A-like lectin/glucanase domain-containing protein</fullName>
    </submittedName>
</protein>
<dbReference type="InterPro" id="IPR037353">
    <property type="entry name" value="ASH2"/>
</dbReference>
<dbReference type="InterPro" id="IPR043136">
    <property type="entry name" value="B30.2/SPRY_sf"/>
</dbReference>
<evidence type="ECO:0000256" key="1">
    <source>
        <dbReference type="ARBA" id="ARBA00004123"/>
    </source>
</evidence>
<dbReference type="InterPro" id="IPR003877">
    <property type="entry name" value="SPRY_dom"/>
</dbReference>
<dbReference type="CDD" id="cd12872">
    <property type="entry name" value="SPRY_Ash2"/>
    <property type="match status" value="1"/>
</dbReference>
<accession>A0A4P9ZSE3</accession>
<evidence type="ECO:0000259" key="5">
    <source>
        <dbReference type="PROSITE" id="PS50188"/>
    </source>
</evidence>
<proteinExistence type="inferred from homology"/>
<dbReference type="GO" id="GO:0000976">
    <property type="term" value="F:transcription cis-regulatory region binding"/>
    <property type="evidence" value="ECO:0007669"/>
    <property type="project" value="TreeGrafter"/>
</dbReference>
<dbReference type="InterPro" id="IPR001870">
    <property type="entry name" value="B30.2/SPRY"/>
</dbReference>
<dbReference type="AlphaFoldDB" id="A0A4P9ZSE3"/>